<feature type="region of interest" description="Disordered" evidence="2">
    <location>
        <begin position="28"/>
        <end position="56"/>
    </location>
</feature>
<accession>A0AA38W6U9</accession>
<dbReference type="EMBL" id="JARYMX010000007">
    <property type="protein sequence ID" value="KAJ9540920.1"/>
    <property type="molecule type" value="Genomic_DNA"/>
</dbReference>
<comment type="caution">
    <text evidence="4">The sequence shown here is derived from an EMBL/GenBank/DDBJ whole genome shotgun (WGS) entry which is preliminary data.</text>
</comment>
<evidence type="ECO:0000256" key="3">
    <source>
        <dbReference type="SAM" id="Phobius"/>
    </source>
</evidence>
<dbReference type="AlphaFoldDB" id="A0AA38W6U9"/>
<dbReference type="PANTHER" id="PTHR33874">
    <property type="entry name" value="RING FINGER PROTEIN"/>
    <property type="match status" value="1"/>
</dbReference>
<sequence>MGRLTVEAAKKVLEVAEVAFMAAELSHEYHPHPHPHPHRNNENQQKSGQKKQPPAVVNEKELEALRSENQRLRGLLEQNLKLLQNISESPCLLEDCPPDLHSRIIDTVESPKFLSQLKTLHKDTVDGIPCRFSLDDASGMDLQLDEILINFGLEEPSLWIWVSDEMVHGNAEEKSGIDNENYVVLSQEEVVDAIANFMARCVLLNPKAKNLAPEEMQKTLAKAFAGMSKFEKVLDIWHAGQIFYLMATWGLALAGLYQSRAVLRVAARGVHATSKVAMRAF</sequence>
<dbReference type="Proteomes" id="UP001172457">
    <property type="component" value="Chromosome 7"/>
</dbReference>
<organism evidence="4 5">
    <name type="scientific">Centaurea solstitialis</name>
    <name type="common">yellow star-thistle</name>
    <dbReference type="NCBI Taxonomy" id="347529"/>
    <lineage>
        <taxon>Eukaryota</taxon>
        <taxon>Viridiplantae</taxon>
        <taxon>Streptophyta</taxon>
        <taxon>Embryophyta</taxon>
        <taxon>Tracheophyta</taxon>
        <taxon>Spermatophyta</taxon>
        <taxon>Magnoliopsida</taxon>
        <taxon>eudicotyledons</taxon>
        <taxon>Gunneridae</taxon>
        <taxon>Pentapetalae</taxon>
        <taxon>asterids</taxon>
        <taxon>campanulids</taxon>
        <taxon>Asterales</taxon>
        <taxon>Asteraceae</taxon>
        <taxon>Carduoideae</taxon>
        <taxon>Cardueae</taxon>
        <taxon>Centaureinae</taxon>
        <taxon>Centaurea</taxon>
    </lineage>
</organism>
<evidence type="ECO:0000256" key="1">
    <source>
        <dbReference type="SAM" id="Coils"/>
    </source>
</evidence>
<evidence type="ECO:0000313" key="4">
    <source>
        <dbReference type="EMBL" id="KAJ9540920.1"/>
    </source>
</evidence>
<reference evidence="4" key="1">
    <citation type="submission" date="2023-03" db="EMBL/GenBank/DDBJ databases">
        <title>Chromosome-scale reference genome and RAD-based genetic map of yellow starthistle (Centaurea solstitialis) reveal putative structural variation and QTLs associated with invader traits.</title>
        <authorList>
            <person name="Reatini B."/>
            <person name="Cang F.A."/>
            <person name="Jiang Q."/>
            <person name="Mckibben M.T.W."/>
            <person name="Barker M.S."/>
            <person name="Rieseberg L.H."/>
            <person name="Dlugosch K.M."/>
        </authorList>
    </citation>
    <scope>NUCLEOTIDE SEQUENCE</scope>
    <source>
        <strain evidence="4">CAN-66</strain>
        <tissue evidence="4">Leaf</tissue>
    </source>
</reference>
<gene>
    <name evidence="4" type="ORF">OSB04_027426</name>
</gene>
<keyword evidence="5" id="KW-1185">Reference proteome</keyword>
<dbReference type="PANTHER" id="PTHR33874:SF4">
    <property type="entry name" value="EXPRESSED PROTEIN"/>
    <property type="match status" value="1"/>
</dbReference>
<protein>
    <submittedName>
        <fullName evidence="4">Uncharacterized protein</fullName>
    </submittedName>
</protein>
<keyword evidence="3" id="KW-0812">Transmembrane</keyword>
<keyword evidence="3" id="KW-1133">Transmembrane helix</keyword>
<keyword evidence="3" id="KW-0472">Membrane</keyword>
<proteinExistence type="predicted"/>
<feature type="transmembrane region" description="Helical" evidence="3">
    <location>
        <begin position="236"/>
        <end position="257"/>
    </location>
</feature>
<evidence type="ECO:0000313" key="5">
    <source>
        <dbReference type="Proteomes" id="UP001172457"/>
    </source>
</evidence>
<evidence type="ECO:0000256" key="2">
    <source>
        <dbReference type="SAM" id="MobiDB-lite"/>
    </source>
</evidence>
<name>A0AA38W6U9_9ASTR</name>
<keyword evidence="1" id="KW-0175">Coiled coil</keyword>
<feature type="coiled-coil region" evidence="1">
    <location>
        <begin position="58"/>
        <end position="85"/>
    </location>
</feature>